<reference evidence="1" key="2">
    <citation type="submission" date="2022-10" db="EMBL/GenBank/DDBJ databases">
        <authorList>
            <consortium name="ENA_rothamsted_submissions"/>
            <consortium name="culmorum"/>
            <person name="King R."/>
        </authorList>
    </citation>
    <scope>NUCLEOTIDE SEQUENCE</scope>
</reference>
<evidence type="ECO:0000313" key="2">
    <source>
        <dbReference type="Proteomes" id="UP001153714"/>
    </source>
</evidence>
<feature type="non-terminal residue" evidence="1">
    <location>
        <position position="1"/>
    </location>
</feature>
<proteinExistence type="predicted"/>
<feature type="non-terminal residue" evidence="1">
    <location>
        <position position="101"/>
    </location>
</feature>
<dbReference type="EMBL" id="OU893337">
    <property type="protein sequence ID" value="CAG9793999.1"/>
    <property type="molecule type" value="Genomic_DNA"/>
</dbReference>
<keyword evidence="2" id="KW-1185">Reference proteome</keyword>
<reference evidence="1" key="1">
    <citation type="submission" date="2021-12" db="EMBL/GenBank/DDBJ databases">
        <authorList>
            <person name="King R."/>
        </authorList>
    </citation>
    <scope>NUCLEOTIDE SEQUENCE</scope>
</reference>
<gene>
    <name evidence="1" type="ORF">DIATSA_LOCUS11402</name>
</gene>
<organism evidence="1 2">
    <name type="scientific">Diatraea saccharalis</name>
    <name type="common">sugarcane borer</name>
    <dbReference type="NCBI Taxonomy" id="40085"/>
    <lineage>
        <taxon>Eukaryota</taxon>
        <taxon>Metazoa</taxon>
        <taxon>Ecdysozoa</taxon>
        <taxon>Arthropoda</taxon>
        <taxon>Hexapoda</taxon>
        <taxon>Insecta</taxon>
        <taxon>Pterygota</taxon>
        <taxon>Neoptera</taxon>
        <taxon>Endopterygota</taxon>
        <taxon>Lepidoptera</taxon>
        <taxon>Glossata</taxon>
        <taxon>Ditrysia</taxon>
        <taxon>Pyraloidea</taxon>
        <taxon>Crambidae</taxon>
        <taxon>Crambinae</taxon>
        <taxon>Diatraea</taxon>
    </lineage>
</organism>
<evidence type="ECO:0000313" key="1">
    <source>
        <dbReference type="EMBL" id="CAG9793999.1"/>
    </source>
</evidence>
<name>A0A9N9WGG6_9NEOP</name>
<accession>A0A9N9WGG6</accession>
<protein>
    <submittedName>
        <fullName evidence="1">Uncharacterized protein</fullName>
    </submittedName>
</protein>
<dbReference type="AlphaFoldDB" id="A0A9N9WGG6"/>
<dbReference type="Proteomes" id="UP001153714">
    <property type="component" value="Chromosome 6"/>
</dbReference>
<dbReference type="OrthoDB" id="10006939at2759"/>
<sequence length="101" mass="12481">MRPTNIKIIRERLRRNPYQTQKKLALQTNISHVSVNRILKYDRKVNAYSRRKVHFSNDRLCKLRRERCLIRYFTVRMGLFSKTRRHPMRQKPTNYFISKLM</sequence>